<reference evidence="7 8" key="1">
    <citation type="submission" date="2024-01" db="EMBL/GenBank/DDBJ databases">
        <title>The genome sequence of Erythrobacteraceae sp. strain 1XM1-14.</title>
        <authorList>
            <person name="Liu Y."/>
        </authorList>
    </citation>
    <scope>NUCLEOTIDE SEQUENCE [LARGE SCALE GENOMIC DNA]</scope>
    <source>
        <strain evidence="7 8">1XM1-14</strain>
    </source>
</reference>
<keyword evidence="4" id="KW-0449">Lipoprotein</keyword>
<dbReference type="Proteomes" id="UP001343492">
    <property type="component" value="Unassembled WGS sequence"/>
</dbReference>
<dbReference type="EMBL" id="JAZDQV010000001">
    <property type="protein sequence ID" value="MEE1876139.1"/>
    <property type="molecule type" value="Genomic_DNA"/>
</dbReference>
<evidence type="ECO:0000256" key="2">
    <source>
        <dbReference type="ARBA" id="ARBA00008681"/>
    </source>
</evidence>
<evidence type="ECO:0000259" key="6">
    <source>
        <dbReference type="Pfam" id="PF05433"/>
    </source>
</evidence>
<dbReference type="InterPro" id="IPR008816">
    <property type="entry name" value="Gly_zipper_2TM_dom"/>
</dbReference>
<sequence>MRKIALAFAAATVAVTGLGTAAPAAADPPPWAPAHGKRAKDRAAIYDSRGYYIEPRRITRNSYIWRGKDGRYYCKRDNGTTGLIIGAGVGALAGHELAGRGDKTLGALLGAAVGGVLGRAIDRGDLQCR</sequence>
<feature type="chain" id="PRO_5045412545" description="17 kDa surface antigen" evidence="5">
    <location>
        <begin position="27"/>
        <end position="129"/>
    </location>
</feature>
<name>A0ABU7GAM3_9SPHN</name>
<evidence type="ECO:0000256" key="5">
    <source>
        <dbReference type="SAM" id="SignalP"/>
    </source>
</evidence>
<feature type="domain" description="Glycine zipper 2TM" evidence="6">
    <location>
        <begin position="82"/>
        <end position="121"/>
    </location>
</feature>
<comment type="similarity">
    <text evidence="2">Belongs to the rickettsiale 17 kDa surface antigen family.</text>
</comment>
<keyword evidence="5" id="KW-0732">Signal</keyword>
<evidence type="ECO:0000256" key="3">
    <source>
        <dbReference type="ARBA" id="ARBA00015281"/>
    </source>
</evidence>
<gene>
    <name evidence="7" type="ORF">VRS74_00385</name>
</gene>
<comment type="caution">
    <text evidence="7">The sequence shown here is derived from an EMBL/GenBank/DDBJ whole genome shotgun (WGS) entry which is preliminary data.</text>
</comment>
<evidence type="ECO:0000256" key="4">
    <source>
        <dbReference type="ARBA" id="ARBA00023288"/>
    </source>
</evidence>
<proteinExistence type="inferred from homology"/>
<protein>
    <recommendedName>
        <fullName evidence="3">17 kDa surface antigen</fullName>
    </recommendedName>
</protein>
<dbReference type="Pfam" id="PF05433">
    <property type="entry name" value="Rick_17kDa_Anti"/>
    <property type="match status" value="1"/>
</dbReference>
<evidence type="ECO:0000313" key="7">
    <source>
        <dbReference type="EMBL" id="MEE1876139.1"/>
    </source>
</evidence>
<evidence type="ECO:0000256" key="1">
    <source>
        <dbReference type="ARBA" id="ARBA00004459"/>
    </source>
</evidence>
<comment type="subcellular location">
    <subcellularLocation>
        <location evidence="1">Cell outer membrane</location>
        <topology evidence="1">Lipid-anchor</topology>
    </subcellularLocation>
</comment>
<accession>A0ABU7GAM3</accession>
<organism evidence="7 8">
    <name type="scientific">Altererythrobacter litoralis</name>
    <dbReference type="NCBI Taxonomy" id="3113904"/>
    <lineage>
        <taxon>Bacteria</taxon>
        <taxon>Pseudomonadati</taxon>
        <taxon>Pseudomonadota</taxon>
        <taxon>Alphaproteobacteria</taxon>
        <taxon>Sphingomonadales</taxon>
        <taxon>Erythrobacteraceae</taxon>
        <taxon>Altererythrobacter</taxon>
    </lineage>
</organism>
<dbReference type="RefSeq" id="WP_354143253.1">
    <property type="nucleotide sequence ID" value="NZ_JAZDQV010000001.1"/>
</dbReference>
<keyword evidence="8" id="KW-1185">Reference proteome</keyword>
<evidence type="ECO:0000313" key="8">
    <source>
        <dbReference type="Proteomes" id="UP001343492"/>
    </source>
</evidence>
<feature type="signal peptide" evidence="5">
    <location>
        <begin position="1"/>
        <end position="26"/>
    </location>
</feature>